<feature type="transmembrane region" description="Helical" evidence="5">
    <location>
        <begin position="91"/>
        <end position="107"/>
    </location>
</feature>
<keyword evidence="4" id="KW-0121">Carboxypeptidase</keyword>
<dbReference type="GO" id="GO:0004185">
    <property type="term" value="F:serine-type carboxypeptidase activity"/>
    <property type="evidence" value="ECO:0007669"/>
    <property type="project" value="UniProtKB-UniRule"/>
</dbReference>
<proteinExistence type="inferred from homology"/>
<evidence type="ECO:0000256" key="4">
    <source>
        <dbReference type="RuleBase" id="RU361156"/>
    </source>
</evidence>
<organism evidence="6 7">
    <name type="scientific">Vigna mungo</name>
    <name type="common">Black gram</name>
    <name type="synonym">Phaseolus mungo</name>
    <dbReference type="NCBI Taxonomy" id="3915"/>
    <lineage>
        <taxon>Eukaryota</taxon>
        <taxon>Viridiplantae</taxon>
        <taxon>Streptophyta</taxon>
        <taxon>Embryophyta</taxon>
        <taxon>Tracheophyta</taxon>
        <taxon>Spermatophyta</taxon>
        <taxon>Magnoliopsida</taxon>
        <taxon>eudicotyledons</taxon>
        <taxon>Gunneridae</taxon>
        <taxon>Pentapetalae</taxon>
        <taxon>rosids</taxon>
        <taxon>fabids</taxon>
        <taxon>Fabales</taxon>
        <taxon>Fabaceae</taxon>
        <taxon>Papilionoideae</taxon>
        <taxon>50 kb inversion clade</taxon>
        <taxon>NPAAA clade</taxon>
        <taxon>indigoferoid/millettioid clade</taxon>
        <taxon>Phaseoleae</taxon>
        <taxon>Vigna</taxon>
    </lineage>
</organism>
<dbReference type="SUPFAM" id="SSF53474">
    <property type="entry name" value="alpha/beta-Hydrolases"/>
    <property type="match status" value="1"/>
</dbReference>
<keyword evidence="4" id="KW-0645">Protease</keyword>
<dbReference type="InterPro" id="IPR029058">
    <property type="entry name" value="AB_hydrolase_fold"/>
</dbReference>
<accession>A0AAQ3MJM9</accession>
<evidence type="ECO:0000313" key="7">
    <source>
        <dbReference type="Proteomes" id="UP001374535"/>
    </source>
</evidence>
<evidence type="ECO:0000313" key="6">
    <source>
        <dbReference type="EMBL" id="WVY91574.1"/>
    </source>
</evidence>
<keyword evidence="4" id="KW-0378">Hydrolase</keyword>
<dbReference type="EC" id="3.4.16.-" evidence="4"/>
<protein>
    <recommendedName>
        <fullName evidence="4">Carboxypeptidase</fullName>
        <ecNumber evidence="4">3.4.16.-</ecNumber>
    </recommendedName>
</protein>
<dbReference type="Gene3D" id="3.40.50.1820">
    <property type="entry name" value="alpha/beta hydrolase"/>
    <property type="match status" value="1"/>
</dbReference>
<dbReference type="Pfam" id="PF00450">
    <property type="entry name" value="Peptidase_S10"/>
    <property type="match status" value="2"/>
</dbReference>
<dbReference type="PROSITE" id="PS00131">
    <property type="entry name" value="CARBOXYPEPT_SER_SER"/>
    <property type="match status" value="1"/>
</dbReference>
<name>A0AAQ3MJM9_VIGMU</name>
<feature type="transmembrane region" description="Helical" evidence="5">
    <location>
        <begin position="52"/>
        <end position="71"/>
    </location>
</feature>
<dbReference type="EMBL" id="CP144690">
    <property type="protein sequence ID" value="WVY91574.1"/>
    <property type="molecule type" value="Genomic_DNA"/>
</dbReference>
<keyword evidence="7" id="KW-1185">Reference proteome</keyword>
<keyword evidence="5" id="KW-1133">Transmembrane helix</keyword>
<sequence>MDSYTFIVKWLHRFPHYKSRDLFITGESYAGHYVPQLAHTILTNNKLTNLTVINLKGIAVSVSTFAVCIYFLRFDQDDSISDNMLQTMKSYEMLVLVLLMQIGNGWIDDNICAKGMYDYFWTHALNSDETHEGIERHCDFESGNMTSECNEYQIRGDTEIGVIDIYDIYGPPCDPNATKPHQTSATYSVSSMALPLLCIFVT</sequence>
<reference evidence="6 7" key="1">
    <citation type="journal article" date="2023" name="Life. Sci Alliance">
        <title>Evolutionary insights into 3D genome organization and epigenetic landscape of Vigna mungo.</title>
        <authorList>
            <person name="Junaid A."/>
            <person name="Singh B."/>
            <person name="Bhatia S."/>
        </authorList>
    </citation>
    <scope>NUCLEOTIDE SEQUENCE [LARGE SCALE GENOMIC DNA]</scope>
    <source>
        <strain evidence="6">Urdbean</strain>
    </source>
</reference>
<dbReference type="PANTHER" id="PTHR11802">
    <property type="entry name" value="SERINE PROTEASE FAMILY S10 SERINE CARBOXYPEPTIDASE"/>
    <property type="match status" value="1"/>
</dbReference>
<dbReference type="InterPro" id="IPR018202">
    <property type="entry name" value="Ser_caboxypep_ser_AS"/>
</dbReference>
<evidence type="ECO:0000256" key="1">
    <source>
        <dbReference type="ARBA" id="ARBA00004613"/>
    </source>
</evidence>
<evidence type="ECO:0000256" key="5">
    <source>
        <dbReference type="SAM" id="Phobius"/>
    </source>
</evidence>
<dbReference type="GO" id="GO:0006508">
    <property type="term" value="P:proteolysis"/>
    <property type="evidence" value="ECO:0007669"/>
    <property type="project" value="UniProtKB-KW"/>
</dbReference>
<keyword evidence="5" id="KW-0472">Membrane</keyword>
<keyword evidence="3" id="KW-0964">Secreted</keyword>
<evidence type="ECO:0000256" key="2">
    <source>
        <dbReference type="ARBA" id="ARBA00009431"/>
    </source>
</evidence>
<keyword evidence="5" id="KW-0812">Transmembrane</keyword>
<dbReference type="PANTHER" id="PTHR11802:SF470">
    <property type="entry name" value="CARBOXYPEPTIDASE"/>
    <property type="match status" value="1"/>
</dbReference>
<dbReference type="Proteomes" id="UP001374535">
    <property type="component" value="Chromosome 11"/>
</dbReference>
<evidence type="ECO:0000256" key="3">
    <source>
        <dbReference type="ARBA" id="ARBA00022525"/>
    </source>
</evidence>
<dbReference type="GO" id="GO:0005773">
    <property type="term" value="C:vacuole"/>
    <property type="evidence" value="ECO:0007669"/>
    <property type="project" value="TreeGrafter"/>
</dbReference>
<dbReference type="InterPro" id="IPR001563">
    <property type="entry name" value="Peptidase_S10"/>
</dbReference>
<dbReference type="AlphaFoldDB" id="A0AAQ3MJM9"/>
<comment type="subcellular location">
    <subcellularLocation>
        <location evidence="1">Secreted</location>
    </subcellularLocation>
</comment>
<comment type="similarity">
    <text evidence="2 4">Belongs to the peptidase S10 family.</text>
</comment>
<gene>
    <name evidence="6" type="ORF">V8G54_037088</name>
</gene>
<dbReference type="GO" id="GO:0005576">
    <property type="term" value="C:extracellular region"/>
    <property type="evidence" value="ECO:0007669"/>
    <property type="project" value="UniProtKB-SubCell"/>
</dbReference>